<dbReference type="EMBL" id="CP031769">
    <property type="protein sequence ID" value="AXR06747.1"/>
    <property type="molecule type" value="Genomic_DNA"/>
</dbReference>
<accession>A0A346NMJ0</accession>
<dbReference type="Pfam" id="PF13683">
    <property type="entry name" value="rve_3"/>
    <property type="match status" value="1"/>
</dbReference>
<dbReference type="RefSeq" id="WP_117316884.1">
    <property type="nucleotide sequence ID" value="NZ_CP031769.1"/>
</dbReference>
<feature type="domain" description="Integrase catalytic" evidence="1">
    <location>
        <begin position="2"/>
        <end position="35"/>
    </location>
</feature>
<proteinExistence type="predicted"/>
<protein>
    <recommendedName>
        <fullName evidence="1">Integrase catalytic domain-containing protein</fullName>
    </recommendedName>
</protein>
<dbReference type="OrthoDB" id="9764216at2"/>
<dbReference type="InterPro" id="IPR001584">
    <property type="entry name" value="Integrase_cat-core"/>
</dbReference>
<gene>
    <name evidence="2" type="ORF">D0Y50_10460</name>
</gene>
<evidence type="ECO:0000313" key="2">
    <source>
        <dbReference type="EMBL" id="AXR06747.1"/>
    </source>
</evidence>
<name>A0A346NMJ0_9ALTE</name>
<keyword evidence="3" id="KW-1185">Reference proteome</keyword>
<dbReference type="AlphaFoldDB" id="A0A346NMJ0"/>
<evidence type="ECO:0000313" key="3">
    <source>
        <dbReference type="Proteomes" id="UP000262073"/>
    </source>
</evidence>
<evidence type="ECO:0000259" key="1">
    <source>
        <dbReference type="Pfam" id="PF13683"/>
    </source>
</evidence>
<dbReference type="Proteomes" id="UP000262073">
    <property type="component" value="Chromosome"/>
</dbReference>
<dbReference type="KEGG" id="salm:D0Y50_10460"/>
<sequence>MLNIYVFKTLNEVRYLTEKWITAYNEERPNEALDDLNRGCILVSMNRPKP</sequence>
<reference evidence="2 3" key="1">
    <citation type="submission" date="2018-08" db="EMBL/GenBank/DDBJ databases">
        <title>Salinimonas sediminis sp. nov., a piezophilic bacterium isolated from a deep-sea sediment sample from the New Britain Trench.</title>
        <authorList>
            <person name="Cao J."/>
        </authorList>
    </citation>
    <scope>NUCLEOTIDE SEQUENCE [LARGE SCALE GENOMIC DNA]</scope>
    <source>
        <strain evidence="2 3">N102</strain>
    </source>
</reference>
<organism evidence="2 3">
    <name type="scientific">Salinimonas sediminis</name>
    <dbReference type="NCBI Taxonomy" id="2303538"/>
    <lineage>
        <taxon>Bacteria</taxon>
        <taxon>Pseudomonadati</taxon>
        <taxon>Pseudomonadota</taxon>
        <taxon>Gammaproteobacteria</taxon>
        <taxon>Alteromonadales</taxon>
        <taxon>Alteromonadaceae</taxon>
        <taxon>Alteromonas/Salinimonas group</taxon>
        <taxon>Salinimonas</taxon>
    </lineage>
</organism>
<dbReference type="GO" id="GO:0015074">
    <property type="term" value="P:DNA integration"/>
    <property type="evidence" value="ECO:0007669"/>
    <property type="project" value="InterPro"/>
</dbReference>